<dbReference type="InterPro" id="IPR036869">
    <property type="entry name" value="J_dom_sf"/>
</dbReference>
<sequence length="400" mass="44709">MLPQLDGAAGETLAAIITALAGGHYPQAMRLINRFLTAQAALVVSEDAELVALRLELAALERQITAETLERDEIQALLERFNRDFLLHCGPTLTEILTAQEQIARLQLEKALHAQRGQRQEKRDTGHQEEAETDYRAEMDEEEVARAEAEDEEQAEIAAESADEWEETLAAYDAWCDWLEEQEALANAAAEDDPDLENARRTYEETKQQREAFSDEQTQAEIEQQDIAALDADAETRLKAAYRRASQLCHPDRVSAEHKAQAEQLFKELGQAYKKKDLPTVERILAQLQRGIFTAASDTLSDTAALHARIAELRENLAILRAEIATLQDDDTYTLLRGFADEAAYQAYLAEQCTILAGELEQLYTLLRSLTEEEADDAGGVADTADDDADDDDADETFFF</sequence>
<dbReference type="AlphaFoldDB" id="A0A381EAL4"/>
<keyword evidence="2" id="KW-0175">Coiled coil</keyword>
<proteinExistence type="predicted"/>
<dbReference type="Proteomes" id="UP000254572">
    <property type="component" value="Unassembled WGS sequence"/>
</dbReference>
<evidence type="ECO:0000313" key="5">
    <source>
        <dbReference type="Proteomes" id="UP000254572"/>
    </source>
</evidence>
<dbReference type="Gene3D" id="1.10.287.110">
    <property type="entry name" value="DnaJ domain"/>
    <property type="match status" value="1"/>
</dbReference>
<gene>
    <name evidence="4" type="ORF">NCTC13294_01651</name>
</gene>
<keyword evidence="5" id="KW-1185">Reference proteome</keyword>
<evidence type="ECO:0000256" key="3">
    <source>
        <dbReference type="SAM" id="MobiDB-lite"/>
    </source>
</evidence>
<dbReference type="InterPro" id="IPR001623">
    <property type="entry name" value="DnaJ_domain"/>
</dbReference>
<reference evidence="4 5" key="1">
    <citation type="submission" date="2018-06" db="EMBL/GenBank/DDBJ databases">
        <authorList>
            <consortium name="Pathogen Informatics"/>
            <person name="Doyle S."/>
        </authorList>
    </citation>
    <scope>NUCLEOTIDE SEQUENCE [LARGE SCALE GENOMIC DNA]</scope>
    <source>
        <strain evidence="4 5">NCTC13294</strain>
    </source>
</reference>
<organism evidence="4 5">
    <name type="scientific">Cardiobacterium valvarum</name>
    <dbReference type="NCBI Taxonomy" id="194702"/>
    <lineage>
        <taxon>Bacteria</taxon>
        <taxon>Pseudomonadati</taxon>
        <taxon>Pseudomonadota</taxon>
        <taxon>Gammaproteobacteria</taxon>
        <taxon>Cardiobacteriales</taxon>
        <taxon>Cardiobacteriaceae</taxon>
        <taxon>Cardiobacterium</taxon>
    </lineage>
</organism>
<dbReference type="EMBL" id="UFUW01000001">
    <property type="protein sequence ID" value="SUX24012.1"/>
    <property type="molecule type" value="Genomic_DNA"/>
</dbReference>
<accession>A0A381EAL4</accession>
<feature type="region of interest" description="Disordered" evidence="3">
    <location>
        <begin position="114"/>
        <end position="140"/>
    </location>
</feature>
<dbReference type="OrthoDB" id="9762009at2"/>
<feature type="compositionally biased region" description="Acidic residues" evidence="3">
    <location>
        <begin position="384"/>
        <end position="400"/>
    </location>
</feature>
<evidence type="ECO:0000256" key="2">
    <source>
        <dbReference type="SAM" id="Coils"/>
    </source>
</evidence>
<feature type="coiled-coil region" evidence="2">
    <location>
        <begin position="43"/>
        <end position="77"/>
    </location>
</feature>
<keyword evidence="1" id="KW-0143">Chaperone</keyword>
<feature type="coiled-coil region" evidence="2">
    <location>
        <begin position="196"/>
        <end position="223"/>
    </location>
</feature>
<dbReference type="SUPFAM" id="SSF46565">
    <property type="entry name" value="Chaperone J-domain"/>
    <property type="match status" value="1"/>
</dbReference>
<evidence type="ECO:0000256" key="1">
    <source>
        <dbReference type="ARBA" id="ARBA00023186"/>
    </source>
</evidence>
<dbReference type="RefSeq" id="WP_147293495.1">
    <property type="nucleotide sequence ID" value="NZ_JBHLZC010000002.1"/>
</dbReference>
<evidence type="ECO:0000313" key="4">
    <source>
        <dbReference type="EMBL" id="SUX24012.1"/>
    </source>
</evidence>
<feature type="coiled-coil region" evidence="2">
    <location>
        <begin position="303"/>
        <end position="330"/>
    </location>
</feature>
<dbReference type="CDD" id="cd06257">
    <property type="entry name" value="DnaJ"/>
    <property type="match status" value="1"/>
</dbReference>
<name>A0A381EAL4_9GAMM</name>
<feature type="region of interest" description="Disordered" evidence="3">
    <location>
        <begin position="374"/>
        <end position="400"/>
    </location>
</feature>
<protein>
    <submittedName>
        <fullName evidence="4">DnaJ domain</fullName>
    </submittedName>
</protein>